<reference evidence="3" key="2">
    <citation type="journal article" date="2010" name="Appl. Environ. Microbiol.">
        <title>Comparative analysis of acidobacterial genomic fragments from terrestrial and aquatic metagenomic libraries, with emphasis on acidobacteria subdivision 6.</title>
        <authorList>
            <person name="Kielak A.M."/>
            <person name="van Veen J.A."/>
            <person name="Kowalchuk G.A."/>
        </authorList>
    </citation>
    <scope>NUCLEOTIDE SEQUENCE</scope>
</reference>
<dbReference type="Pfam" id="PF00892">
    <property type="entry name" value="EamA"/>
    <property type="match status" value="2"/>
</dbReference>
<dbReference type="AlphaFoldDB" id="E3T6P6"/>
<evidence type="ECO:0000259" key="2">
    <source>
        <dbReference type="Pfam" id="PF00892"/>
    </source>
</evidence>
<dbReference type="InterPro" id="IPR000620">
    <property type="entry name" value="EamA_dom"/>
</dbReference>
<dbReference type="EMBL" id="GU260707">
    <property type="protein sequence ID" value="ADC35990.1"/>
    <property type="molecule type" value="Genomic_DNA"/>
</dbReference>
<dbReference type="Gene3D" id="1.10.3730.20">
    <property type="match status" value="1"/>
</dbReference>
<reference evidence="3" key="1">
    <citation type="submission" date="2009-12" db="EMBL/GenBank/DDBJ databases">
        <authorList>
            <person name="Kielak A."/>
            <person name="van Veen J.A."/>
            <person name="Kowalchuk G.A."/>
        </authorList>
    </citation>
    <scope>NUCLEOTIDE SEQUENCE</scope>
</reference>
<feature type="transmembrane region" description="Helical" evidence="1">
    <location>
        <begin position="32"/>
        <end position="50"/>
    </location>
</feature>
<proteinExistence type="predicted"/>
<feature type="domain" description="EamA" evidence="2">
    <location>
        <begin position="3"/>
        <end position="133"/>
    </location>
</feature>
<evidence type="ECO:0000256" key="1">
    <source>
        <dbReference type="SAM" id="Phobius"/>
    </source>
</evidence>
<dbReference type="PANTHER" id="PTHR22911">
    <property type="entry name" value="ACYL-MALONYL CONDENSING ENZYME-RELATED"/>
    <property type="match status" value="1"/>
</dbReference>
<evidence type="ECO:0000313" key="3">
    <source>
        <dbReference type="EMBL" id="ADC35990.1"/>
    </source>
</evidence>
<accession>E3T6P6</accession>
<name>E3T6P6_9BACT</name>
<keyword evidence="1" id="KW-0472">Membrane</keyword>
<keyword evidence="1" id="KW-1133">Transmembrane helix</keyword>
<feature type="transmembrane region" description="Helical" evidence="1">
    <location>
        <begin position="229"/>
        <end position="250"/>
    </location>
</feature>
<feature type="transmembrane region" description="Helical" evidence="1">
    <location>
        <begin position="62"/>
        <end position="84"/>
    </location>
</feature>
<dbReference type="GO" id="GO:0016020">
    <property type="term" value="C:membrane"/>
    <property type="evidence" value="ECO:0007669"/>
    <property type="project" value="InterPro"/>
</dbReference>
<feature type="transmembrane region" description="Helical" evidence="1">
    <location>
        <begin position="91"/>
        <end position="110"/>
    </location>
</feature>
<sequence length="305" mass="30518">MQAILGGLGAAILWAGATLSSSRSSRMIGSRVVLGWVMVVGLVIGLPIGVSTGVPTDLAPDSAGWLLLAGLCYAGGLYTAYTALTVGKVGIVAPIVATEGAVAALIAVALGDKIGLASAVVLGVIVLGVVFSSVEPARPDVIAGDFEIAADAIDGPSTDGSLAVHDEDTRKAALLAVVAALIFGVGLVATGKAAQEVPPLWVAISVRIVGLVVVVLPLVLQRRLTITRAALPLVLIAGTGEIIGSTLSAWGASYDIAIAAVLGSQFAAIAAVLAFFLFGERLSRTQIFGVVLIVVGVSALAVLSL</sequence>
<organism evidence="3">
    <name type="scientific">uncultured bacterium 148</name>
    <dbReference type="NCBI Taxonomy" id="698380"/>
    <lineage>
        <taxon>Bacteria</taxon>
        <taxon>environmental samples</taxon>
    </lineage>
</organism>
<protein>
    <recommendedName>
        <fullName evidence="2">EamA domain-containing protein</fullName>
    </recommendedName>
</protein>
<dbReference type="InterPro" id="IPR037185">
    <property type="entry name" value="EmrE-like"/>
</dbReference>
<keyword evidence="1" id="KW-0812">Transmembrane</keyword>
<feature type="transmembrane region" description="Helical" evidence="1">
    <location>
        <begin position="116"/>
        <end position="134"/>
    </location>
</feature>
<dbReference type="SUPFAM" id="SSF103481">
    <property type="entry name" value="Multidrug resistance efflux transporter EmrE"/>
    <property type="match status" value="2"/>
</dbReference>
<dbReference type="PANTHER" id="PTHR22911:SF137">
    <property type="entry name" value="SOLUTE CARRIER FAMILY 35 MEMBER G2-RELATED"/>
    <property type="match status" value="1"/>
</dbReference>
<feature type="transmembrane region" description="Helical" evidence="1">
    <location>
        <begin position="172"/>
        <end position="194"/>
    </location>
</feature>
<feature type="domain" description="EamA" evidence="2">
    <location>
        <begin position="171"/>
        <end position="298"/>
    </location>
</feature>
<feature type="transmembrane region" description="Helical" evidence="1">
    <location>
        <begin position="256"/>
        <end position="278"/>
    </location>
</feature>
<feature type="transmembrane region" description="Helical" evidence="1">
    <location>
        <begin position="200"/>
        <end position="220"/>
    </location>
</feature>
<feature type="transmembrane region" description="Helical" evidence="1">
    <location>
        <begin position="285"/>
        <end position="303"/>
    </location>
</feature>